<dbReference type="Proteomes" id="UP000284706">
    <property type="component" value="Unassembled WGS sequence"/>
</dbReference>
<protein>
    <recommendedName>
        <fullName evidence="3">DUF6535 domain-containing protein</fullName>
    </recommendedName>
</protein>
<gene>
    <name evidence="4" type="ORF">CVT26_009992</name>
</gene>
<keyword evidence="2" id="KW-0812">Transmembrane</keyword>
<dbReference type="EMBL" id="NHYE01005617">
    <property type="protein sequence ID" value="PPQ66961.1"/>
    <property type="molecule type" value="Genomic_DNA"/>
</dbReference>
<feature type="transmembrane region" description="Helical" evidence="2">
    <location>
        <begin position="209"/>
        <end position="227"/>
    </location>
</feature>
<feature type="transmembrane region" description="Helical" evidence="2">
    <location>
        <begin position="273"/>
        <end position="295"/>
    </location>
</feature>
<evidence type="ECO:0000313" key="5">
    <source>
        <dbReference type="Proteomes" id="UP000284706"/>
    </source>
</evidence>
<feature type="domain" description="DUF6535" evidence="3">
    <location>
        <begin position="29"/>
        <end position="211"/>
    </location>
</feature>
<feature type="region of interest" description="Disordered" evidence="1">
    <location>
        <begin position="718"/>
        <end position="751"/>
    </location>
</feature>
<feature type="transmembrane region" description="Helical" evidence="2">
    <location>
        <begin position="180"/>
        <end position="202"/>
    </location>
</feature>
<evidence type="ECO:0000259" key="3">
    <source>
        <dbReference type="Pfam" id="PF20153"/>
    </source>
</evidence>
<dbReference type="OrthoDB" id="3235960at2759"/>
<dbReference type="STRING" id="231916.A0A409VL15"/>
<keyword evidence="2" id="KW-1133">Transmembrane helix</keyword>
<dbReference type="Pfam" id="PF20153">
    <property type="entry name" value="DUF6535"/>
    <property type="match status" value="1"/>
</dbReference>
<feature type="transmembrane region" description="Helical" evidence="2">
    <location>
        <begin position="55"/>
        <end position="76"/>
    </location>
</feature>
<accession>A0A409VL15</accession>
<keyword evidence="2" id="KW-0472">Membrane</keyword>
<comment type="caution">
    <text evidence="4">The sequence shown here is derived from an EMBL/GenBank/DDBJ whole genome shotgun (WGS) entry which is preliminary data.</text>
</comment>
<dbReference type="InterPro" id="IPR045338">
    <property type="entry name" value="DUF6535"/>
</dbReference>
<feature type="transmembrane region" description="Helical" evidence="2">
    <location>
        <begin position="130"/>
        <end position="153"/>
    </location>
</feature>
<evidence type="ECO:0000313" key="4">
    <source>
        <dbReference type="EMBL" id="PPQ66961.1"/>
    </source>
</evidence>
<dbReference type="AlphaFoldDB" id="A0A409VL15"/>
<sequence length="751" mass="85368">MSSSENGPFKKWQCGDPYQYPIVEDGDHWQKLLEPKFEEDRIQCETWKEEVQNLLIFAGLFSAVVSAFAVISYPSLQPNQNEIMIMLLARIATQLDNPLNNSSSSSLTPNAINPSTLSTPIPGSSIRVNIFWFVSLVLSLTTALVGIVSLQWLREHQQYPNSLTSKQKFALFGMRAEGLVAWYVPQIFSSLPVLLQVSLMLFFLGLVEFLLAASVTVAIPVIFLVSMTFACHIFTTVSPGLQMFIFYLPLVRARRVPVQVPYKSSQSRLFRQLLALSRTAFTSCAYLVYALFHVLPSLVYPLIRRPNNAPKLDVDRQDFSIMQGRTIIHEMLDTSISSSWLAFDKKWLELRDGYAQGIFAKRWWALRISLSMSDFSAPIYDLVNTMVNIIGCYGPQLSTQANLSLSYHCVQDMTLDNKCPAPYLQELLRQNDVDLKNPSSTFSSLLWFDSVSTEFRADETRFIFLSQFHDLPSSFFQHFTELHVRIANYLYPKEARKCVPGRKFPSYPFKAFWYQYTSAKISTLEDAAISEQFSAFIGTFLEVMEKPDVYFNEVPFLTPSYGGSISPYFRFAIWKQAPEGASASLRLLSRRIQDCMEGGLSENTDSLFCVSSYYLYLLLQWGCWRGFELDPEDYDNHPSVGPFLALLRQYRESRGSPDAGLWKRLGIPDPYDQRPERSGFVGFWELLDRQRTGGILKEGGLQCANLLQYSLQGPGDRVPFASISEVPTTEEPISRPEPSDSQQRTDVADLV</sequence>
<name>A0A409VL15_9AGAR</name>
<proteinExistence type="predicted"/>
<reference evidence="4 5" key="1">
    <citation type="journal article" date="2018" name="Evol. Lett.">
        <title>Horizontal gene cluster transfer increased hallucinogenic mushroom diversity.</title>
        <authorList>
            <person name="Reynolds H.T."/>
            <person name="Vijayakumar V."/>
            <person name="Gluck-Thaler E."/>
            <person name="Korotkin H.B."/>
            <person name="Matheny P.B."/>
            <person name="Slot J.C."/>
        </authorList>
    </citation>
    <scope>NUCLEOTIDE SEQUENCE [LARGE SCALE GENOMIC DNA]</scope>
    <source>
        <strain evidence="4 5">SRW20</strain>
    </source>
</reference>
<evidence type="ECO:0000256" key="2">
    <source>
        <dbReference type="SAM" id="Phobius"/>
    </source>
</evidence>
<organism evidence="4 5">
    <name type="scientific">Gymnopilus dilepis</name>
    <dbReference type="NCBI Taxonomy" id="231916"/>
    <lineage>
        <taxon>Eukaryota</taxon>
        <taxon>Fungi</taxon>
        <taxon>Dikarya</taxon>
        <taxon>Basidiomycota</taxon>
        <taxon>Agaricomycotina</taxon>
        <taxon>Agaricomycetes</taxon>
        <taxon>Agaricomycetidae</taxon>
        <taxon>Agaricales</taxon>
        <taxon>Agaricineae</taxon>
        <taxon>Hymenogastraceae</taxon>
        <taxon>Gymnopilus</taxon>
    </lineage>
</organism>
<feature type="transmembrane region" description="Helical" evidence="2">
    <location>
        <begin position="233"/>
        <end position="252"/>
    </location>
</feature>
<keyword evidence="5" id="KW-1185">Reference proteome</keyword>
<dbReference type="InParanoid" id="A0A409VL15"/>
<evidence type="ECO:0000256" key="1">
    <source>
        <dbReference type="SAM" id="MobiDB-lite"/>
    </source>
</evidence>